<keyword evidence="1" id="KW-1133">Transmembrane helix</keyword>
<keyword evidence="1" id="KW-0812">Transmembrane</keyword>
<evidence type="ECO:0000259" key="2">
    <source>
        <dbReference type="Pfam" id="PF00535"/>
    </source>
</evidence>
<dbReference type="Pfam" id="PF00535">
    <property type="entry name" value="Glycos_transf_2"/>
    <property type="match status" value="1"/>
</dbReference>
<dbReference type="SUPFAM" id="SSF53448">
    <property type="entry name" value="Nucleotide-diphospho-sugar transferases"/>
    <property type="match status" value="1"/>
</dbReference>
<protein>
    <submittedName>
        <fullName evidence="3">Glycosyltransferase</fullName>
    </submittedName>
</protein>
<name>A0A9X2Z0U7_9MYCO</name>
<feature type="transmembrane region" description="Helical" evidence="1">
    <location>
        <begin position="464"/>
        <end position="483"/>
    </location>
</feature>
<sequence length="549" mass="58530">MTATLSDLESVMPTDDAPEWPSATWIGTLDLPVEFADSIRVHDSGGYRRARLLLRREGRPVAFVYSEIEDGNLDAARLRELVAPWNGGDEPPAEESPDGDVVQLPTMSVVICTRDRLDLLREALASVLRCDYPDFEVIVVDNASSDDSCVKFVEILGDPRVRAVTEPRPGLAVARNTGVLEARGEFVAFTDDDVVVEPRWLRWLATAATGSDRIGCVTGLVPSGELRTPTQQYFESQVHWSNNLQRTVFDMATPPPGVPLFPFQVGLYGTGASFAMPRAVVVDLGGFDEGLGVGSPTGGGEDIDMFVRVLASGRQLVYEPAAIVWHRHRADVDALVTQARGYGLGLGAWLTKVACSGTLMPLALRRAVRAAGHLHDVTAPPNVEDFSPPADLRRAHTRAVVRGPLAYATSRRQGRRARPLSQLRRGRQIPWEVSDQNTWTARLAVLAGTSGALSTLPLGAVPSALLLLVLVCCGGGSAVTCWLDLPAVAAAASVVGLSVGAIIAVATAMAWMGAWYPIPSCLVLSAAVAAAGGLRLWQASANGPSLTVP</sequence>
<evidence type="ECO:0000256" key="1">
    <source>
        <dbReference type="SAM" id="Phobius"/>
    </source>
</evidence>
<dbReference type="InterPro" id="IPR050834">
    <property type="entry name" value="Glycosyltransf_2"/>
</dbReference>
<proteinExistence type="predicted"/>
<feature type="transmembrane region" description="Helical" evidence="1">
    <location>
        <begin position="490"/>
        <end position="511"/>
    </location>
</feature>
<accession>A0A9X2Z0U7</accession>
<evidence type="ECO:0000313" key="3">
    <source>
        <dbReference type="EMBL" id="MCV7420819.1"/>
    </source>
</evidence>
<comment type="caution">
    <text evidence="3">The sequence shown here is derived from an EMBL/GenBank/DDBJ whole genome shotgun (WGS) entry which is preliminary data.</text>
</comment>
<organism evidence="3 4">
    <name type="scientific">Mycobacterium yunnanensis</name>
    <dbReference type="NCBI Taxonomy" id="368477"/>
    <lineage>
        <taxon>Bacteria</taxon>
        <taxon>Bacillati</taxon>
        <taxon>Actinomycetota</taxon>
        <taxon>Actinomycetes</taxon>
        <taxon>Mycobacteriales</taxon>
        <taxon>Mycobacteriaceae</taxon>
        <taxon>Mycobacterium</taxon>
    </lineage>
</organism>
<dbReference type="AlphaFoldDB" id="A0A9X2Z0U7"/>
<gene>
    <name evidence="3" type="ORF">H7K45_09745</name>
</gene>
<dbReference type="PANTHER" id="PTHR43685">
    <property type="entry name" value="GLYCOSYLTRANSFERASE"/>
    <property type="match status" value="1"/>
</dbReference>
<dbReference type="InterPro" id="IPR029044">
    <property type="entry name" value="Nucleotide-diphossugar_trans"/>
</dbReference>
<dbReference type="PANTHER" id="PTHR43685:SF3">
    <property type="entry name" value="SLR2126 PROTEIN"/>
    <property type="match status" value="1"/>
</dbReference>
<feature type="transmembrane region" description="Helical" evidence="1">
    <location>
        <begin position="517"/>
        <end position="537"/>
    </location>
</feature>
<evidence type="ECO:0000313" key="4">
    <source>
        <dbReference type="Proteomes" id="UP001141629"/>
    </source>
</evidence>
<dbReference type="Gene3D" id="3.90.550.10">
    <property type="entry name" value="Spore Coat Polysaccharide Biosynthesis Protein SpsA, Chain A"/>
    <property type="match status" value="1"/>
</dbReference>
<dbReference type="EMBL" id="JACKVK010000005">
    <property type="protein sequence ID" value="MCV7420819.1"/>
    <property type="molecule type" value="Genomic_DNA"/>
</dbReference>
<reference evidence="3" key="2">
    <citation type="journal article" date="2022" name="BMC Genomics">
        <title>Comparative genome analysis of mycobacteria focusing on tRNA and non-coding RNA.</title>
        <authorList>
            <person name="Behra P.R.K."/>
            <person name="Pettersson B.M.F."/>
            <person name="Ramesh M."/>
            <person name="Das S."/>
            <person name="Dasgupta S."/>
            <person name="Kirsebom L.A."/>
        </authorList>
    </citation>
    <scope>NUCLEOTIDE SEQUENCE</scope>
    <source>
        <strain evidence="3">DSM 44838</strain>
    </source>
</reference>
<dbReference type="Proteomes" id="UP001141629">
    <property type="component" value="Unassembled WGS sequence"/>
</dbReference>
<feature type="domain" description="Glycosyltransferase 2-like" evidence="2">
    <location>
        <begin position="108"/>
        <end position="225"/>
    </location>
</feature>
<reference evidence="3" key="1">
    <citation type="submission" date="2020-07" db="EMBL/GenBank/DDBJ databases">
        <authorList>
            <person name="Pettersson B.M.F."/>
            <person name="Behra P.R.K."/>
            <person name="Ramesh M."/>
            <person name="Das S."/>
            <person name="Dasgupta S."/>
            <person name="Kirsebom L.A."/>
        </authorList>
    </citation>
    <scope>NUCLEOTIDE SEQUENCE</scope>
    <source>
        <strain evidence="3">DSM 44838</strain>
    </source>
</reference>
<dbReference type="InterPro" id="IPR001173">
    <property type="entry name" value="Glyco_trans_2-like"/>
</dbReference>
<keyword evidence="4" id="KW-1185">Reference proteome</keyword>
<keyword evidence="1" id="KW-0472">Membrane</keyword>